<dbReference type="RefSeq" id="XP_018469594.1">
    <property type="nucleotide sequence ID" value="XM_018614092.2"/>
</dbReference>
<reference evidence="1" key="1">
    <citation type="journal article" date="2019" name="Database">
        <title>The radish genome database (RadishGD): an integrated information resource for radish genomics.</title>
        <authorList>
            <person name="Yu H.J."/>
            <person name="Baek S."/>
            <person name="Lee Y.J."/>
            <person name="Cho A."/>
            <person name="Mun J.H."/>
        </authorList>
    </citation>
    <scope>NUCLEOTIDE SEQUENCE [LARGE SCALE GENOMIC DNA]</scope>
    <source>
        <strain evidence="1">cv. WK10039</strain>
    </source>
</reference>
<dbReference type="InterPro" id="IPR052657">
    <property type="entry name" value="PDP_family_Arabidopsis"/>
</dbReference>
<dbReference type="Proteomes" id="UP000504610">
    <property type="component" value="Chromosome 2"/>
</dbReference>
<organism evidence="1 2">
    <name type="scientific">Raphanus sativus</name>
    <name type="common">Radish</name>
    <name type="synonym">Raphanus raphanistrum var. sativus</name>
    <dbReference type="NCBI Taxonomy" id="3726"/>
    <lineage>
        <taxon>Eukaryota</taxon>
        <taxon>Viridiplantae</taxon>
        <taxon>Streptophyta</taxon>
        <taxon>Embryophyta</taxon>
        <taxon>Tracheophyta</taxon>
        <taxon>Spermatophyta</taxon>
        <taxon>Magnoliopsida</taxon>
        <taxon>eudicotyledons</taxon>
        <taxon>Gunneridae</taxon>
        <taxon>Pentapetalae</taxon>
        <taxon>rosids</taxon>
        <taxon>malvids</taxon>
        <taxon>Brassicales</taxon>
        <taxon>Brassicaceae</taxon>
        <taxon>Brassiceae</taxon>
        <taxon>Raphanus</taxon>
    </lineage>
</organism>
<proteinExistence type="predicted"/>
<dbReference type="GO" id="GO:0003676">
    <property type="term" value="F:nucleic acid binding"/>
    <property type="evidence" value="ECO:0007669"/>
    <property type="project" value="InterPro"/>
</dbReference>
<accession>A0A6J0MBZ5</accession>
<dbReference type="OrthoDB" id="21615at2759"/>
<gene>
    <name evidence="2" type="primary">LOC108841323</name>
</gene>
<reference evidence="2" key="2">
    <citation type="submission" date="2025-08" db="UniProtKB">
        <authorList>
            <consortium name="RefSeq"/>
        </authorList>
    </citation>
    <scope>IDENTIFICATION</scope>
    <source>
        <tissue evidence="2">Leaf</tissue>
    </source>
</reference>
<dbReference type="SUPFAM" id="SSF54928">
    <property type="entry name" value="RNA-binding domain, RBD"/>
    <property type="match status" value="1"/>
</dbReference>
<sequence>MSSHNNSERRNNAEEVSPIAPTGLLRAIVFLILKFSSQVSIPSRDYLISMFSVFGPLDSSETHVSEEFRYAMIAFVCSDDAVEAVKSLKKANPFGQTLVRFGLQPKVISTLGNIPLVISKFYPTNVDSMKQNLLRMTEMLDKSRDRISRETREKLKSEIAVLLEKVISMPSSSSSS</sequence>
<name>A0A6J0MBZ5_RAPSA</name>
<dbReference type="KEGG" id="rsz:108841323"/>
<dbReference type="AlphaFoldDB" id="A0A6J0MBZ5"/>
<evidence type="ECO:0000313" key="1">
    <source>
        <dbReference type="Proteomes" id="UP000504610"/>
    </source>
</evidence>
<dbReference type="PANTHER" id="PTHR10688">
    <property type="entry name" value="PWWP DOMAIN-CONTAINING PROTEIN"/>
    <property type="match status" value="1"/>
</dbReference>
<keyword evidence="1" id="KW-1185">Reference proteome</keyword>
<dbReference type="PANTHER" id="PTHR10688:SF6">
    <property type="entry name" value="SERINE_THREONINE-KINASE ATM"/>
    <property type="match status" value="1"/>
</dbReference>
<dbReference type="GeneID" id="108841323"/>
<protein>
    <submittedName>
        <fullName evidence="2">Serine/threonine-protein kinase ATM-like</fullName>
    </submittedName>
</protein>
<evidence type="ECO:0000313" key="2">
    <source>
        <dbReference type="RefSeq" id="XP_018469594.1"/>
    </source>
</evidence>
<dbReference type="InterPro" id="IPR035979">
    <property type="entry name" value="RBD_domain_sf"/>
</dbReference>